<gene>
    <name evidence="1" type="ORF">S03H2_39924</name>
</gene>
<protein>
    <recommendedName>
        <fullName evidence="2">Zn-ribbon protein</fullName>
    </recommendedName>
</protein>
<dbReference type="AlphaFoldDB" id="X1HFB8"/>
<sequence length="61" mass="6937">MKKKKKLQCPKCKSIKVIPIVYGLPTYEAFKLSEEGKIELGGCCVMNNDPEYFCKDCGNKF</sequence>
<reference evidence="1" key="1">
    <citation type="journal article" date="2014" name="Front. Microbiol.">
        <title>High frequency of phylogenetically diverse reductive dehalogenase-homologous genes in deep subseafloor sedimentary metagenomes.</title>
        <authorList>
            <person name="Kawai M."/>
            <person name="Futagami T."/>
            <person name="Toyoda A."/>
            <person name="Takaki Y."/>
            <person name="Nishi S."/>
            <person name="Hori S."/>
            <person name="Arai W."/>
            <person name="Tsubouchi T."/>
            <person name="Morono Y."/>
            <person name="Uchiyama I."/>
            <person name="Ito T."/>
            <person name="Fujiyama A."/>
            <person name="Inagaki F."/>
            <person name="Takami H."/>
        </authorList>
    </citation>
    <scope>NUCLEOTIDE SEQUENCE</scope>
    <source>
        <strain evidence="1">Expedition CK06-06</strain>
    </source>
</reference>
<organism evidence="1">
    <name type="scientific">marine sediment metagenome</name>
    <dbReference type="NCBI Taxonomy" id="412755"/>
    <lineage>
        <taxon>unclassified sequences</taxon>
        <taxon>metagenomes</taxon>
        <taxon>ecological metagenomes</taxon>
    </lineage>
</organism>
<proteinExistence type="predicted"/>
<name>X1HFB8_9ZZZZ</name>
<evidence type="ECO:0000313" key="1">
    <source>
        <dbReference type="EMBL" id="GAH52509.1"/>
    </source>
</evidence>
<evidence type="ECO:0008006" key="2">
    <source>
        <dbReference type="Google" id="ProtNLM"/>
    </source>
</evidence>
<comment type="caution">
    <text evidence="1">The sequence shown here is derived from an EMBL/GenBank/DDBJ whole genome shotgun (WGS) entry which is preliminary data.</text>
</comment>
<dbReference type="EMBL" id="BARU01024718">
    <property type="protein sequence ID" value="GAH52509.1"/>
    <property type="molecule type" value="Genomic_DNA"/>
</dbReference>
<accession>X1HFB8</accession>